<dbReference type="InterPro" id="IPR001365">
    <property type="entry name" value="A_deaminase_dom"/>
</dbReference>
<dbReference type="PANTHER" id="PTHR11409:SF42">
    <property type="entry name" value="ADENOSINE DEAMINASE-LIKE PROTEIN"/>
    <property type="match status" value="1"/>
</dbReference>
<dbReference type="InterPro" id="IPR006330">
    <property type="entry name" value="Ado/ade_deaminase"/>
</dbReference>
<dbReference type="OrthoDB" id="1920326at2759"/>
<comment type="catalytic activity">
    <reaction evidence="7">
        <text>N(6)-methyl-AMP + H2O + H(+) = IMP + methylamine</text>
        <dbReference type="Rhea" id="RHEA:16001"/>
        <dbReference type="ChEBI" id="CHEBI:15377"/>
        <dbReference type="ChEBI" id="CHEBI:15378"/>
        <dbReference type="ChEBI" id="CHEBI:58053"/>
        <dbReference type="ChEBI" id="CHEBI:59338"/>
        <dbReference type="ChEBI" id="CHEBI:144842"/>
    </reaction>
    <physiologicalReaction direction="left-to-right" evidence="7">
        <dbReference type="Rhea" id="RHEA:16002"/>
    </physiologicalReaction>
</comment>
<dbReference type="PANTHER" id="PTHR11409">
    <property type="entry name" value="ADENOSINE DEAMINASE"/>
    <property type="match status" value="1"/>
</dbReference>
<feature type="chain" id="PRO_5022819813" evidence="8">
    <location>
        <begin position="22"/>
        <end position="186"/>
    </location>
</feature>
<evidence type="ECO:0000313" key="10">
    <source>
        <dbReference type="EMBL" id="MPC39324.1"/>
    </source>
</evidence>
<dbReference type="GO" id="GO:0046103">
    <property type="term" value="P:inosine biosynthetic process"/>
    <property type="evidence" value="ECO:0007669"/>
    <property type="project" value="TreeGrafter"/>
</dbReference>
<evidence type="ECO:0000256" key="6">
    <source>
        <dbReference type="ARBA" id="ARBA00023080"/>
    </source>
</evidence>
<dbReference type="SUPFAM" id="SSF51556">
    <property type="entry name" value="Metallo-dependent hydrolases"/>
    <property type="match status" value="1"/>
</dbReference>
<keyword evidence="6" id="KW-0546">Nucleotide metabolism</keyword>
<name>A0A5B7F415_PORTR</name>
<feature type="signal peptide" evidence="8">
    <location>
        <begin position="1"/>
        <end position="21"/>
    </location>
</feature>
<comment type="cofactor">
    <cofactor evidence="1">
        <name>Zn(2+)</name>
        <dbReference type="ChEBI" id="CHEBI:29105"/>
    </cofactor>
</comment>
<dbReference type="GO" id="GO:0004000">
    <property type="term" value="F:adenosine deaminase activity"/>
    <property type="evidence" value="ECO:0007669"/>
    <property type="project" value="TreeGrafter"/>
</dbReference>
<keyword evidence="5" id="KW-0862">Zinc</keyword>
<organism evidence="10 11">
    <name type="scientific">Portunus trituberculatus</name>
    <name type="common">Swimming crab</name>
    <name type="synonym">Neptunus trituberculatus</name>
    <dbReference type="NCBI Taxonomy" id="210409"/>
    <lineage>
        <taxon>Eukaryota</taxon>
        <taxon>Metazoa</taxon>
        <taxon>Ecdysozoa</taxon>
        <taxon>Arthropoda</taxon>
        <taxon>Crustacea</taxon>
        <taxon>Multicrustacea</taxon>
        <taxon>Malacostraca</taxon>
        <taxon>Eumalacostraca</taxon>
        <taxon>Eucarida</taxon>
        <taxon>Decapoda</taxon>
        <taxon>Pleocyemata</taxon>
        <taxon>Brachyura</taxon>
        <taxon>Eubrachyura</taxon>
        <taxon>Portunoidea</taxon>
        <taxon>Portunidae</taxon>
        <taxon>Portuninae</taxon>
        <taxon>Portunus</taxon>
    </lineage>
</organism>
<dbReference type="Pfam" id="PF00962">
    <property type="entry name" value="A_deaminase"/>
    <property type="match status" value="1"/>
</dbReference>
<reference evidence="10 11" key="1">
    <citation type="submission" date="2019-05" db="EMBL/GenBank/DDBJ databases">
        <title>Another draft genome of Portunus trituberculatus and its Hox gene families provides insights of decapod evolution.</title>
        <authorList>
            <person name="Jeong J.-H."/>
            <person name="Song I."/>
            <person name="Kim S."/>
            <person name="Choi T."/>
            <person name="Kim D."/>
            <person name="Ryu S."/>
            <person name="Kim W."/>
        </authorList>
    </citation>
    <scope>NUCLEOTIDE SEQUENCE [LARGE SCALE GENOMIC DNA]</scope>
    <source>
        <tissue evidence="10">Muscle</tissue>
    </source>
</reference>
<evidence type="ECO:0000256" key="8">
    <source>
        <dbReference type="SAM" id="SignalP"/>
    </source>
</evidence>
<evidence type="ECO:0000313" key="11">
    <source>
        <dbReference type="Proteomes" id="UP000324222"/>
    </source>
</evidence>
<comment type="caution">
    <text evidence="10">The sequence shown here is derived from an EMBL/GenBank/DDBJ whole genome shotgun (WGS) entry which is preliminary data.</text>
</comment>
<evidence type="ECO:0000259" key="9">
    <source>
        <dbReference type="Pfam" id="PF00962"/>
    </source>
</evidence>
<keyword evidence="11" id="KW-1185">Reference proteome</keyword>
<evidence type="ECO:0000256" key="5">
    <source>
        <dbReference type="ARBA" id="ARBA00022833"/>
    </source>
</evidence>
<keyword evidence="3" id="KW-0479">Metal-binding</keyword>
<protein>
    <submittedName>
        <fullName evidence="10">Adenosine deaminase-like protein</fullName>
    </submittedName>
</protein>
<evidence type="ECO:0000256" key="1">
    <source>
        <dbReference type="ARBA" id="ARBA00001947"/>
    </source>
</evidence>
<dbReference type="AlphaFoldDB" id="A0A5B7F415"/>
<evidence type="ECO:0000256" key="3">
    <source>
        <dbReference type="ARBA" id="ARBA00022723"/>
    </source>
</evidence>
<evidence type="ECO:0000256" key="7">
    <source>
        <dbReference type="ARBA" id="ARBA00048787"/>
    </source>
</evidence>
<keyword evidence="4" id="KW-0378">Hydrolase</keyword>
<dbReference type="GO" id="GO:0009117">
    <property type="term" value="P:nucleotide metabolic process"/>
    <property type="evidence" value="ECO:0007669"/>
    <property type="project" value="UniProtKB-KW"/>
</dbReference>
<evidence type="ECO:0000256" key="2">
    <source>
        <dbReference type="ARBA" id="ARBA00006676"/>
    </source>
</evidence>
<dbReference type="GO" id="GO:0006154">
    <property type="term" value="P:adenosine catabolic process"/>
    <property type="evidence" value="ECO:0007669"/>
    <property type="project" value="TreeGrafter"/>
</dbReference>
<dbReference type="GO" id="GO:0046872">
    <property type="term" value="F:metal ion binding"/>
    <property type="evidence" value="ECO:0007669"/>
    <property type="project" value="UniProtKB-KW"/>
</dbReference>
<dbReference type="EMBL" id="VSRR010004328">
    <property type="protein sequence ID" value="MPC39324.1"/>
    <property type="molecule type" value="Genomic_DNA"/>
</dbReference>
<sequence>MQDTFFFLLALFGLLTKLFESFQVSSNTETLAVLNSGLVDRIGHGTFIHSDTGGSEELHTVVRKQNLPLGKSFPIPYMLYYTSTELCFSSNIKLGTVKNASHHHLGFWKKENHPVVICTDDKGVFATSLSEEFFLCAQTFHLTEGELHSLCLSGVDAAFLSQVEKQRLRQEVQKELDSLKGKLACQ</sequence>
<comment type="similarity">
    <text evidence="2">Belongs to the metallo-dependent hydrolases superfamily. Adenosine and AMP deaminases family.</text>
</comment>
<gene>
    <name evidence="10" type="primary">ADAL</name>
    <name evidence="10" type="ORF">E2C01_032857</name>
</gene>
<keyword evidence="8" id="KW-0732">Signal</keyword>
<dbReference type="Gene3D" id="3.20.20.140">
    <property type="entry name" value="Metal-dependent hydrolases"/>
    <property type="match status" value="1"/>
</dbReference>
<dbReference type="Proteomes" id="UP000324222">
    <property type="component" value="Unassembled WGS sequence"/>
</dbReference>
<proteinExistence type="inferred from homology"/>
<evidence type="ECO:0000256" key="4">
    <source>
        <dbReference type="ARBA" id="ARBA00022801"/>
    </source>
</evidence>
<accession>A0A5B7F415</accession>
<feature type="domain" description="Adenosine deaminase" evidence="9">
    <location>
        <begin position="39"/>
        <end position="174"/>
    </location>
</feature>
<dbReference type="InterPro" id="IPR032466">
    <property type="entry name" value="Metal_Hydrolase"/>
</dbReference>